<keyword evidence="4" id="KW-0479">Metal-binding</keyword>
<dbReference type="Pfam" id="PF05207">
    <property type="entry name" value="Zn_ribbon_CSL"/>
    <property type="match status" value="1"/>
</dbReference>
<gene>
    <name evidence="9" type="ORF">KSP40_PGU008733</name>
</gene>
<dbReference type="Gene3D" id="1.10.287.110">
    <property type="entry name" value="DnaJ domain"/>
    <property type="match status" value="1"/>
</dbReference>
<dbReference type="SMART" id="SM00271">
    <property type="entry name" value="DnaJ"/>
    <property type="match status" value="1"/>
</dbReference>
<reference evidence="9 10" key="1">
    <citation type="journal article" date="2022" name="Nat. Plants">
        <title>Genomes of leafy and leafless Platanthera orchids illuminate the evolution of mycoheterotrophy.</title>
        <authorList>
            <person name="Li M.H."/>
            <person name="Liu K.W."/>
            <person name="Li Z."/>
            <person name="Lu H.C."/>
            <person name="Ye Q.L."/>
            <person name="Zhang D."/>
            <person name="Wang J.Y."/>
            <person name="Li Y.F."/>
            <person name="Zhong Z.M."/>
            <person name="Liu X."/>
            <person name="Yu X."/>
            <person name="Liu D.K."/>
            <person name="Tu X.D."/>
            <person name="Liu B."/>
            <person name="Hao Y."/>
            <person name="Liao X.Y."/>
            <person name="Jiang Y.T."/>
            <person name="Sun W.H."/>
            <person name="Chen J."/>
            <person name="Chen Y.Q."/>
            <person name="Ai Y."/>
            <person name="Zhai J.W."/>
            <person name="Wu S.S."/>
            <person name="Zhou Z."/>
            <person name="Hsiao Y.Y."/>
            <person name="Wu W.L."/>
            <person name="Chen Y.Y."/>
            <person name="Lin Y.F."/>
            <person name="Hsu J.L."/>
            <person name="Li C.Y."/>
            <person name="Wang Z.W."/>
            <person name="Zhao X."/>
            <person name="Zhong W.Y."/>
            <person name="Ma X.K."/>
            <person name="Ma L."/>
            <person name="Huang J."/>
            <person name="Chen G.Z."/>
            <person name="Huang M.Z."/>
            <person name="Huang L."/>
            <person name="Peng D.H."/>
            <person name="Luo Y.B."/>
            <person name="Zou S.Q."/>
            <person name="Chen S.P."/>
            <person name="Lan S."/>
            <person name="Tsai W.C."/>
            <person name="Van de Peer Y."/>
            <person name="Liu Z.J."/>
        </authorList>
    </citation>
    <scope>NUCLEOTIDE SEQUENCE [LARGE SCALE GENOMIC DNA]</scope>
    <source>
        <strain evidence="9">Lor288</strain>
    </source>
</reference>
<evidence type="ECO:0000313" key="10">
    <source>
        <dbReference type="Proteomes" id="UP001412067"/>
    </source>
</evidence>
<comment type="caution">
    <text evidence="9">The sequence shown here is derived from an EMBL/GenBank/DDBJ whole genome shotgun (WGS) entry which is preliminary data.</text>
</comment>
<dbReference type="PROSITE" id="PS51074">
    <property type="entry name" value="DPH_MB"/>
    <property type="match status" value="1"/>
</dbReference>
<dbReference type="PANTHER" id="PTHR21454:SF47">
    <property type="entry name" value="DNAJ HEAT SHOCK N-TERMINAL DOMAIN-CONTAINING PROTEIN"/>
    <property type="match status" value="1"/>
</dbReference>
<evidence type="ECO:0000259" key="8">
    <source>
        <dbReference type="PROSITE" id="PS51074"/>
    </source>
</evidence>
<comment type="subcellular location">
    <subcellularLocation>
        <location evidence="2">Cytoplasm</location>
    </subcellularLocation>
    <subcellularLocation>
        <location evidence="1">Nucleus</location>
    </subcellularLocation>
</comment>
<name>A0ABR2MTI8_9ASPA</name>
<protein>
    <recommendedName>
        <fullName evidence="11">Diphthamide biosynthesis protein 4</fullName>
    </recommendedName>
</protein>
<dbReference type="InterPro" id="IPR036671">
    <property type="entry name" value="DPH_MB_sf"/>
</dbReference>
<dbReference type="InterPro" id="IPR044248">
    <property type="entry name" value="DPH3/4-like"/>
</dbReference>
<evidence type="ECO:0000256" key="3">
    <source>
        <dbReference type="ARBA" id="ARBA00006169"/>
    </source>
</evidence>
<evidence type="ECO:0008006" key="11">
    <source>
        <dbReference type="Google" id="ProtNLM"/>
    </source>
</evidence>
<evidence type="ECO:0000256" key="6">
    <source>
        <dbReference type="ARBA" id="ARBA00023242"/>
    </source>
</evidence>
<sequence>MLHAKNGSLGWTHYDILSVDERASYDEMRENYKAAILNSHPDKVFAKSGENHPSGDQQDAFLRVREAWEVLSDPKSRESYDNLLLASRNEVDVVDGEISLEEMTGQALNDAHELLYQCRCGDFFSIMSVELGELVGSVKAAGRQVSVVLPCGSCSLKIRVIIDASTDRSM</sequence>
<dbReference type="InterPro" id="IPR007872">
    <property type="entry name" value="DPH_MB_dom"/>
</dbReference>
<comment type="similarity">
    <text evidence="3">Belongs to the DPH4 family.</text>
</comment>
<dbReference type="Proteomes" id="UP001412067">
    <property type="component" value="Unassembled WGS sequence"/>
</dbReference>
<dbReference type="SUPFAM" id="SSF144217">
    <property type="entry name" value="CSL zinc finger"/>
    <property type="match status" value="1"/>
</dbReference>
<evidence type="ECO:0000256" key="2">
    <source>
        <dbReference type="ARBA" id="ARBA00004496"/>
    </source>
</evidence>
<dbReference type="PANTHER" id="PTHR21454">
    <property type="entry name" value="DPH3 HOMOLOG-RELATED"/>
    <property type="match status" value="1"/>
</dbReference>
<keyword evidence="10" id="KW-1185">Reference proteome</keyword>
<dbReference type="CDD" id="cd06257">
    <property type="entry name" value="DnaJ"/>
    <property type="match status" value="1"/>
</dbReference>
<dbReference type="PROSITE" id="PS50076">
    <property type="entry name" value="DNAJ_2"/>
    <property type="match status" value="1"/>
</dbReference>
<evidence type="ECO:0000256" key="5">
    <source>
        <dbReference type="ARBA" id="ARBA00023004"/>
    </source>
</evidence>
<dbReference type="Pfam" id="PF00226">
    <property type="entry name" value="DnaJ"/>
    <property type="match status" value="1"/>
</dbReference>
<feature type="domain" description="J" evidence="7">
    <location>
        <begin position="12"/>
        <end position="84"/>
    </location>
</feature>
<dbReference type="SUPFAM" id="SSF46565">
    <property type="entry name" value="Chaperone J-domain"/>
    <property type="match status" value="1"/>
</dbReference>
<accession>A0ABR2MTI8</accession>
<keyword evidence="6" id="KW-0539">Nucleus</keyword>
<organism evidence="9 10">
    <name type="scientific">Platanthera guangdongensis</name>
    <dbReference type="NCBI Taxonomy" id="2320717"/>
    <lineage>
        <taxon>Eukaryota</taxon>
        <taxon>Viridiplantae</taxon>
        <taxon>Streptophyta</taxon>
        <taxon>Embryophyta</taxon>
        <taxon>Tracheophyta</taxon>
        <taxon>Spermatophyta</taxon>
        <taxon>Magnoliopsida</taxon>
        <taxon>Liliopsida</taxon>
        <taxon>Asparagales</taxon>
        <taxon>Orchidaceae</taxon>
        <taxon>Orchidoideae</taxon>
        <taxon>Orchideae</taxon>
        <taxon>Orchidinae</taxon>
        <taxon>Platanthera</taxon>
    </lineage>
</organism>
<evidence type="ECO:0000313" key="9">
    <source>
        <dbReference type="EMBL" id="KAK8967271.1"/>
    </source>
</evidence>
<dbReference type="InterPro" id="IPR001623">
    <property type="entry name" value="DnaJ_domain"/>
</dbReference>
<evidence type="ECO:0000259" key="7">
    <source>
        <dbReference type="PROSITE" id="PS50076"/>
    </source>
</evidence>
<dbReference type="Gene3D" id="3.10.660.10">
    <property type="entry name" value="DPH Zinc finger"/>
    <property type="match status" value="1"/>
</dbReference>
<dbReference type="InterPro" id="IPR036869">
    <property type="entry name" value="J_dom_sf"/>
</dbReference>
<evidence type="ECO:0000256" key="4">
    <source>
        <dbReference type="ARBA" id="ARBA00022723"/>
    </source>
</evidence>
<feature type="domain" description="DPH-type MB" evidence="8">
    <location>
        <begin position="94"/>
        <end position="163"/>
    </location>
</feature>
<dbReference type="EMBL" id="JBBWWR010000005">
    <property type="protein sequence ID" value="KAK8967271.1"/>
    <property type="molecule type" value="Genomic_DNA"/>
</dbReference>
<evidence type="ECO:0000256" key="1">
    <source>
        <dbReference type="ARBA" id="ARBA00004123"/>
    </source>
</evidence>
<proteinExistence type="inferred from homology"/>
<dbReference type="PRINTS" id="PR00625">
    <property type="entry name" value="JDOMAIN"/>
</dbReference>
<keyword evidence="5" id="KW-0408">Iron</keyword>